<dbReference type="Proteomes" id="UP000030645">
    <property type="component" value="Unassembled WGS sequence"/>
</dbReference>
<dbReference type="EMBL" id="KE345003">
    <property type="protein sequence ID" value="EXB89113.1"/>
    <property type="molecule type" value="Genomic_DNA"/>
</dbReference>
<proteinExistence type="predicted"/>
<dbReference type="AlphaFoldDB" id="W9RP32"/>
<sequence>MRGRYWYRSHGHHIIIPCPTVHCRNETSLWFRSAMEELHNDNGKYAIVVQICDGLGGVTAPNSSSSHGVPQGFIATVEWRSLLICCCRSEISSGPQAGDEV</sequence>
<evidence type="ECO:0000313" key="2">
    <source>
        <dbReference type="Proteomes" id="UP000030645"/>
    </source>
</evidence>
<gene>
    <name evidence="1" type="ORF">L484_016673</name>
</gene>
<protein>
    <submittedName>
        <fullName evidence="1">Uncharacterized protein</fullName>
    </submittedName>
</protein>
<name>W9RP32_9ROSA</name>
<reference evidence="2" key="1">
    <citation type="submission" date="2013-01" db="EMBL/GenBank/DDBJ databases">
        <title>Draft Genome Sequence of a Mulberry Tree, Morus notabilis C.K. Schneid.</title>
        <authorList>
            <person name="He N."/>
            <person name="Zhao S."/>
        </authorList>
    </citation>
    <scope>NUCLEOTIDE SEQUENCE</scope>
</reference>
<accession>W9RP32</accession>
<organism evidence="1 2">
    <name type="scientific">Morus notabilis</name>
    <dbReference type="NCBI Taxonomy" id="981085"/>
    <lineage>
        <taxon>Eukaryota</taxon>
        <taxon>Viridiplantae</taxon>
        <taxon>Streptophyta</taxon>
        <taxon>Embryophyta</taxon>
        <taxon>Tracheophyta</taxon>
        <taxon>Spermatophyta</taxon>
        <taxon>Magnoliopsida</taxon>
        <taxon>eudicotyledons</taxon>
        <taxon>Gunneridae</taxon>
        <taxon>Pentapetalae</taxon>
        <taxon>rosids</taxon>
        <taxon>fabids</taxon>
        <taxon>Rosales</taxon>
        <taxon>Moraceae</taxon>
        <taxon>Moreae</taxon>
        <taxon>Morus</taxon>
    </lineage>
</organism>
<keyword evidence="2" id="KW-1185">Reference proteome</keyword>
<evidence type="ECO:0000313" key="1">
    <source>
        <dbReference type="EMBL" id="EXB89113.1"/>
    </source>
</evidence>